<dbReference type="AlphaFoldDB" id="A0A921R106"/>
<feature type="region of interest" description="Disordered" evidence="1">
    <location>
        <begin position="1"/>
        <end position="37"/>
    </location>
</feature>
<dbReference type="Proteomes" id="UP000807115">
    <property type="component" value="Chromosome 5"/>
</dbReference>
<accession>A0A921R106</accession>
<gene>
    <name evidence="3" type="ORF">BDA96_05G242800</name>
</gene>
<evidence type="ECO:0000313" key="4">
    <source>
        <dbReference type="Proteomes" id="UP000807115"/>
    </source>
</evidence>
<proteinExistence type="predicted"/>
<dbReference type="EMBL" id="CM027684">
    <property type="protein sequence ID" value="KAG0531080.1"/>
    <property type="molecule type" value="Genomic_DNA"/>
</dbReference>
<reference evidence="3" key="2">
    <citation type="submission" date="2020-10" db="EMBL/GenBank/DDBJ databases">
        <authorList>
            <person name="Cooper E.A."/>
            <person name="Brenton Z.W."/>
            <person name="Flinn B.S."/>
            <person name="Jenkins J."/>
            <person name="Shu S."/>
            <person name="Flowers D."/>
            <person name="Luo F."/>
            <person name="Wang Y."/>
            <person name="Xia P."/>
            <person name="Barry K."/>
            <person name="Daum C."/>
            <person name="Lipzen A."/>
            <person name="Yoshinaga Y."/>
            <person name="Schmutz J."/>
            <person name="Saski C."/>
            <person name="Vermerris W."/>
            <person name="Kresovich S."/>
        </authorList>
    </citation>
    <scope>NUCLEOTIDE SEQUENCE</scope>
</reference>
<protein>
    <recommendedName>
        <fullName evidence="2">DUF1618 domain-containing protein</fullName>
    </recommendedName>
</protein>
<dbReference type="Pfam" id="PF07762">
    <property type="entry name" value="DUF1618"/>
    <property type="match status" value="1"/>
</dbReference>
<sequence length="484" mass="55317">MDEAENGGGVRKLSPSPTRSPGPEQRKPSASPPPPRVPKWLILDRIVHRSSRRRCGVVEDDATASALAHDCVGRPIRASLRIADPPAVSRLYLHWKGRPAIDFAEPAAHRNSILFRMRVPFEDPMWWSSIGSFPVDYFVYSSSSSSSSPATLTLLPPCFDGGHTDPNSDKFFQPYRIQQQRIMLDKHMGILCHGDQGGEFTVADLTHRFRTEVHLCLLHHPPIQCQWSIKRLQIPPDMKINISSWRNDVVVPIGRRLCWVDYYQGMLLIDVLSDPDQQQLLQFIPLPSQAFEYRRPYKDAGEPDPLRCVCVTDSGIIKLVCILTKEPPSPDPFTITTWILHNVHRGEWRKDVDTIMGATEFFGLTGTAHSCLPHVQPSFPMVSLVDPDVFCFLLEDEDHSLFWMIEVNMRNKKLQSSALYINEEEEEGYPPKRGRRNNFFGHNFIRSSFTCFLSENAITSWELSEKMQEAKKERVMQKIGRKQN</sequence>
<dbReference type="PANTHER" id="PTHR33074:SF79">
    <property type="entry name" value="EXPRESSED PROTEIN"/>
    <property type="match status" value="1"/>
</dbReference>
<evidence type="ECO:0000259" key="2">
    <source>
        <dbReference type="Pfam" id="PF07762"/>
    </source>
</evidence>
<dbReference type="InterPro" id="IPR011676">
    <property type="entry name" value="DUF1618"/>
</dbReference>
<name>A0A921R106_SORBI</name>
<feature type="domain" description="DUF1618" evidence="2">
    <location>
        <begin position="259"/>
        <end position="391"/>
    </location>
</feature>
<feature type="compositionally biased region" description="Gly residues" evidence="1">
    <location>
        <begin position="1"/>
        <end position="10"/>
    </location>
</feature>
<dbReference type="PANTHER" id="PTHR33074">
    <property type="entry name" value="EXPRESSED PROTEIN-RELATED"/>
    <property type="match status" value="1"/>
</dbReference>
<evidence type="ECO:0000256" key="1">
    <source>
        <dbReference type="SAM" id="MobiDB-lite"/>
    </source>
</evidence>
<comment type="caution">
    <text evidence="3">The sequence shown here is derived from an EMBL/GenBank/DDBJ whole genome shotgun (WGS) entry which is preliminary data.</text>
</comment>
<reference evidence="3" key="1">
    <citation type="journal article" date="2019" name="BMC Genomics">
        <title>A new reference genome for Sorghum bicolor reveals high levels of sequence similarity between sweet and grain genotypes: implications for the genetics of sugar metabolism.</title>
        <authorList>
            <person name="Cooper E.A."/>
            <person name="Brenton Z.W."/>
            <person name="Flinn B.S."/>
            <person name="Jenkins J."/>
            <person name="Shu S."/>
            <person name="Flowers D."/>
            <person name="Luo F."/>
            <person name="Wang Y."/>
            <person name="Xia P."/>
            <person name="Barry K."/>
            <person name="Daum C."/>
            <person name="Lipzen A."/>
            <person name="Yoshinaga Y."/>
            <person name="Schmutz J."/>
            <person name="Saski C."/>
            <person name="Vermerris W."/>
            <person name="Kresovich S."/>
        </authorList>
    </citation>
    <scope>NUCLEOTIDE SEQUENCE</scope>
</reference>
<evidence type="ECO:0000313" key="3">
    <source>
        <dbReference type="EMBL" id="KAG0531080.1"/>
    </source>
</evidence>
<organism evidence="3 4">
    <name type="scientific">Sorghum bicolor</name>
    <name type="common">Sorghum</name>
    <name type="synonym">Sorghum vulgare</name>
    <dbReference type="NCBI Taxonomy" id="4558"/>
    <lineage>
        <taxon>Eukaryota</taxon>
        <taxon>Viridiplantae</taxon>
        <taxon>Streptophyta</taxon>
        <taxon>Embryophyta</taxon>
        <taxon>Tracheophyta</taxon>
        <taxon>Spermatophyta</taxon>
        <taxon>Magnoliopsida</taxon>
        <taxon>Liliopsida</taxon>
        <taxon>Poales</taxon>
        <taxon>Poaceae</taxon>
        <taxon>PACMAD clade</taxon>
        <taxon>Panicoideae</taxon>
        <taxon>Andropogonodae</taxon>
        <taxon>Andropogoneae</taxon>
        <taxon>Sorghinae</taxon>
        <taxon>Sorghum</taxon>
    </lineage>
</organism>